<organism evidence="2">
    <name type="scientific">hydrocarbon metagenome</name>
    <dbReference type="NCBI Taxonomy" id="938273"/>
    <lineage>
        <taxon>unclassified sequences</taxon>
        <taxon>metagenomes</taxon>
        <taxon>ecological metagenomes</taxon>
    </lineage>
</organism>
<dbReference type="EC" id="3.5.1.88" evidence="2"/>
<dbReference type="EMBL" id="LNQE01000515">
    <property type="protein sequence ID" value="KUG26188.1"/>
    <property type="molecule type" value="Genomic_DNA"/>
</dbReference>
<dbReference type="InterPro" id="IPR036821">
    <property type="entry name" value="Peptide_deformylase_sf"/>
</dbReference>
<dbReference type="Pfam" id="PF01327">
    <property type="entry name" value="Pep_deformylase"/>
    <property type="match status" value="1"/>
</dbReference>
<comment type="similarity">
    <text evidence="1">Belongs to the polypeptide deformylase family.</text>
</comment>
<evidence type="ECO:0000313" key="2">
    <source>
        <dbReference type="EMBL" id="KUG26188.1"/>
    </source>
</evidence>
<dbReference type="NCBIfam" id="TIGR00079">
    <property type="entry name" value="pept_deformyl"/>
    <property type="match status" value="1"/>
</dbReference>
<protein>
    <submittedName>
        <fullName evidence="2">Peptide deformylase</fullName>
        <ecNumber evidence="2">3.5.1.88</ecNumber>
    </submittedName>
</protein>
<dbReference type="HAMAP" id="MF_00163">
    <property type="entry name" value="Pep_deformylase"/>
    <property type="match status" value="1"/>
</dbReference>
<dbReference type="PANTHER" id="PTHR10458">
    <property type="entry name" value="PEPTIDE DEFORMYLASE"/>
    <property type="match status" value="1"/>
</dbReference>
<comment type="caution">
    <text evidence="2">The sequence shown here is derived from an EMBL/GenBank/DDBJ whole genome shotgun (WGS) entry which is preliminary data.</text>
</comment>
<dbReference type="PRINTS" id="PR01576">
    <property type="entry name" value="PDEFORMYLASE"/>
</dbReference>
<dbReference type="GO" id="GO:0042586">
    <property type="term" value="F:peptide deformylase activity"/>
    <property type="evidence" value="ECO:0007669"/>
    <property type="project" value="UniProtKB-EC"/>
</dbReference>
<evidence type="ECO:0000256" key="1">
    <source>
        <dbReference type="ARBA" id="ARBA00010759"/>
    </source>
</evidence>
<dbReference type="AlphaFoldDB" id="A0A0W8FZC5"/>
<dbReference type="NCBIfam" id="NF001159">
    <property type="entry name" value="PRK00150.1-3"/>
    <property type="match status" value="1"/>
</dbReference>
<gene>
    <name evidence="2" type="ORF">ASZ90_003976</name>
</gene>
<dbReference type="Gene3D" id="3.90.45.10">
    <property type="entry name" value="Peptide deformylase"/>
    <property type="match status" value="1"/>
</dbReference>
<name>A0A0W8FZC5_9ZZZZ</name>
<dbReference type="PIRSF" id="PIRSF004749">
    <property type="entry name" value="Pep_def"/>
    <property type="match status" value="1"/>
</dbReference>
<accession>A0A0W8FZC5</accession>
<proteinExistence type="inferred from homology"/>
<sequence length="181" mass="20709">MLIIPITVYGDSILRKSTKKIEKVDDELIQNIQDMFHTMRNASGIGLAANQVGLDKSLFVIDLKEVEGYENFKPIVMINPVIIIESDEIVTIEEGCLSLPYLRADVDRPAAVKVKFLDTDEQENELEADELFARVILHEYDHLIGKMIPDRVNGNIKKKLQKQLRDISDRKVEIDYPITEK</sequence>
<dbReference type="PANTHER" id="PTHR10458:SF22">
    <property type="entry name" value="PEPTIDE DEFORMYLASE"/>
    <property type="match status" value="1"/>
</dbReference>
<dbReference type="InterPro" id="IPR023635">
    <property type="entry name" value="Peptide_deformylase"/>
</dbReference>
<keyword evidence="2" id="KW-0378">Hydrolase</keyword>
<reference evidence="2" key="1">
    <citation type="journal article" date="2015" name="Proc. Natl. Acad. Sci. U.S.A.">
        <title>Networks of energetic and metabolic interactions define dynamics in microbial communities.</title>
        <authorList>
            <person name="Embree M."/>
            <person name="Liu J.K."/>
            <person name="Al-Bassam M.M."/>
            <person name="Zengler K."/>
        </authorList>
    </citation>
    <scope>NUCLEOTIDE SEQUENCE</scope>
</reference>
<dbReference type="SUPFAM" id="SSF56420">
    <property type="entry name" value="Peptide deformylase"/>
    <property type="match status" value="1"/>
</dbReference>
<dbReference type="CDD" id="cd00487">
    <property type="entry name" value="Pep_deformylase"/>
    <property type="match status" value="1"/>
</dbReference>